<sequence>MKLTFPHARLKALWNEAVRQWPVSVRAMNGRDSPGFWLVGGQGIYLVHNGARPRGSVTLAYANECDPVRVPVQSWLGIKRAIFGDNDGREFVDLVMIGTAVDAGADLEVTFEPDTMTVAVVEKGTASIRLQSLRIRDKNDTTSGRSCRV</sequence>
<reference evidence="1 3" key="1">
    <citation type="submission" date="2016-11" db="EMBL/GenBank/DDBJ databases">
        <title>Complete Genome Sequence of Bradyrhizobium sp. strain J5, an isolated from soybean nodule in Hokkaido.</title>
        <authorList>
            <person name="Kanehara K."/>
        </authorList>
    </citation>
    <scope>NUCLEOTIDE SEQUENCE [LARGE SCALE GENOMIC DNA]</scope>
    <source>
        <strain evidence="1 3">J5</strain>
    </source>
</reference>
<gene>
    <name evidence="1" type="ORF">BKD09_06395</name>
    <name evidence="2" type="ORF">BSZ19_17135</name>
</gene>
<organism evidence="1 3">
    <name type="scientific">Bradyrhizobium japonicum</name>
    <dbReference type="NCBI Taxonomy" id="375"/>
    <lineage>
        <taxon>Bacteria</taxon>
        <taxon>Pseudomonadati</taxon>
        <taxon>Pseudomonadota</taxon>
        <taxon>Alphaproteobacteria</taxon>
        <taxon>Hyphomicrobiales</taxon>
        <taxon>Nitrobacteraceae</taxon>
        <taxon>Bradyrhizobium</taxon>
    </lineage>
</organism>
<reference evidence="2 4" key="2">
    <citation type="submission" date="2017-03" db="EMBL/GenBank/DDBJ databases">
        <title>Whole genome sequences of fourteen strains of Bradyrhizobium canariense and one strain of Bradyrhizobium japonicum isolated from Lupinus (Papilionoideae: Genisteae) species in Algeria.</title>
        <authorList>
            <person name="Crovadore J."/>
            <person name="Chekireb D."/>
            <person name="Brachmann A."/>
            <person name="Chablais R."/>
            <person name="Cochard B."/>
            <person name="Lefort F."/>
        </authorList>
    </citation>
    <scope>NUCLEOTIDE SEQUENCE [LARGE SCALE GENOMIC DNA]</scope>
    <source>
        <strain evidence="2 4">UBMA197</strain>
    </source>
</reference>
<dbReference type="OrthoDB" id="7277249at2"/>
<proteinExistence type="predicted"/>
<dbReference type="EMBL" id="NAFL01000245">
    <property type="protein sequence ID" value="OSJ32948.1"/>
    <property type="molecule type" value="Genomic_DNA"/>
</dbReference>
<evidence type="ECO:0000313" key="4">
    <source>
        <dbReference type="Proteomes" id="UP000193335"/>
    </source>
</evidence>
<name>A0A1L3F3S8_BRAJP</name>
<dbReference type="EMBL" id="CP017637">
    <property type="protein sequence ID" value="APG07959.1"/>
    <property type="molecule type" value="Genomic_DNA"/>
</dbReference>
<evidence type="ECO:0000313" key="1">
    <source>
        <dbReference type="EMBL" id="APG07959.1"/>
    </source>
</evidence>
<dbReference type="AlphaFoldDB" id="A0A1L3F3S8"/>
<dbReference type="Proteomes" id="UP000181962">
    <property type="component" value="Chromosome"/>
</dbReference>
<dbReference type="RefSeq" id="WP_071909249.1">
    <property type="nucleotide sequence ID" value="NZ_CP017637.1"/>
</dbReference>
<evidence type="ECO:0000313" key="2">
    <source>
        <dbReference type="EMBL" id="OSJ32948.1"/>
    </source>
</evidence>
<protein>
    <recommendedName>
        <fullName evidence="5">DUF3085 domain-containing protein</fullName>
    </recommendedName>
</protein>
<accession>A0A1L3F3S8</accession>
<evidence type="ECO:0000313" key="3">
    <source>
        <dbReference type="Proteomes" id="UP000181962"/>
    </source>
</evidence>
<dbReference type="Pfam" id="PF11284">
    <property type="entry name" value="DUF3085"/>
    <property type="match status" value="1"/>
</dbReference>
<dbReference type="Proteomes" id="UP000193335">
    <property type="component" value="Unassembled WGS sequence"/>
</dbReference>
<dbReference type="InterPro" id="IPR021436">
    <property type="entry name" value="DUF3085"/>
</dbReference>
<evidence type="ECO:0008006" key="5">
    <source>
        <dbReference type="Google" id="ProtNLM"/>
    </source>
</evidence>